<gene>
    <name evidence="3" type="ORF">BU204_25790</name>
</gene>
<dbReference type="GO" id="GO:0031177">
    <property type="term" value="F:phosphopantetheine binding"/>
    <property type="evidence" value="ECO:0007669"/>
    <property type="project" value="TreeGrafter"/>
</dbReference>
<dbReference type="Pfam" id="PF13193">
    <property type="entry name" value="AMP-binding_C"/>
    <property type="match status" value="1"/>
</dbReference>
<dbReference type="Pfam" id="PF00501">
    <property type="entry name" value="AMP-binding"/>
    <property type="match status" value="1"/>
</dbReference>
<dbReference type="InterPro" id="IPR010071">
    <property type="entry name" value="AA_adenyl_dom"/>
</dbReference>
<comment type="caution">
    <text evidence="3">The sequence shown here is derived from an EMBL/GenBank/DDBJ whole genome shotgun (WGS) entry which is preliminary data.</text>
</comment>
<name>A0A1Q8CK10_9PSEU</name>
<protein>
    <recommendedName>
        <fullName evidence="5">Peptide synthetase</fullName>
    </recommendedName>
</protein>
<dbReference type="InterPro" id="IPR000873">
    <property type="entry name" value="AMP-dep_synth/lig_dom"/>
</dbReference>
<dbReference type="GO" id="GO:0005737">
    <property type="term" value="C:cytoplasm"/>
    <property type="evidence" value="ECO:0007669"/>
    <property type="project" value="TreeGrafter"/>
</dbReference>
<dbReference type="SUPFAM" id="SSF56801">
    <property type="entry name" value="Acetyl-CoA synthetase-like"/>
    <property type="match status" value="1"/>
</dbReference>
<evidence type="ECO:0000313" key="3">
    <source>
        <dbReference type="EMBL" id="OLF14705.1"/>
    </source>
</evidence>
<dbReference type="InterPro" id="IPR042099">
    <property type="entry name" value="ANL_N_sf"/>
</dbReference>
<accession>A0A1Q8CK10</accession>
<dbReference type="InterPro" id="IPR025110">
    <property type="entry name" value="AMP-bd_C"/>
</dbReference>
<keyword evidence="4" id="KW-1185">Reference proteome</keyword>
<dbReference type="PANTHER" id="PTHR45527">
    <property type="entry name" value="NONRIBOSOMAL PEPTIDE SYNTHETASE"/>
    <property type="match status" value="1"/>
</dbReference>
<dbReference type="AlphaFoldDB" id="A0A1Q8CK10"/>
<proteinExistence type="predicted"/>
<dbReference type="InterPro" id="IPR020845">
    <property type="entry name" value="AMP-binding_CS"/>
</dbReference>
<dbReference type="GO" id="GO:0044550">
    <property type="term" value="P:secondary metabolite biosynthetic process"/>
    <property type="evidence" value="ECO:0007669"/>
    <property type="project" value="TreeGrafter"/>
</dbReference>
<feature type="domain" description="AMP-binding enzyme C-terminal" evidence="2">
    <location>
        <begin position="448"/>
        <end position="521"/>
    </location>
</feature>
<dbReference type="Gene3D" id="3.30.300.30">
    <property type="match status" value="1"/>
</dbReference>
<evidence type="ECO:0000259" key="2">
    <source>
        <dbReference type="Pfam" id="PF13193"/>
    </source>
</evidence>
<sequence length="537" mass="57965">MVRLGRRRGGPAAGRTLHRLREGMVSPVLGSLSGLLRRSARRFADRPALTGAGTALTYAELDARVDALAGRFRAAGAEPGQRVGLCVERGPLPLVASAALMRLGCAYVPLDPRNPVDRIRHIVADAGMAAAVCDAGGRRALTDTSLDLVDVHEDDLLPGGPRLPASREATPGPEAYVMYTSGSTGRPKGVAITHANVLALLSDAVPLFPFGEDEVWPLQHAHGFDVSVWEMWAGIAVGATLVAVEGEAGRNPELLAELMLRHRATRLHVVPSVFAQLAEAVAEERLRVPLRGVTFCGEPLNYRAMRTWVDAHPGMAPAWYNVYGITETTVYNTFAEIAPHELTRADPATPIGQGYRHSPVVVLDEDHRPAPHGTVGEIFVGGRQVARGYVNNPELSASRFLEVPDRPGRWYRTGDFGHLDPEGDIRFHGRRDDQVKIRGFRIELGELDHAARALSWVTDAAAVVDTSARGEPVLVLFVVTPEAGADLRGRVRAELATWLPDHLLPARVVRVGELPTNTNGKRDRRALSALLTSTTGG</sequence>
<dbReference type="NCBIfam" id="TIGR01733">
    <property type="entry name" value="AA-adenyl-dom"/>
    <property type="match status" value="1"/>
</dbReference>
<evidence type="ECO:0000259" key="1">
    <source>
        <dbReference type="Pfam" id="PF00501"/>
    </source>
</evidence>
<dbReference type="STRING" id="1912961.BU204_25790"/>
<evidence type="ECO:0000313" key="4">
    <source>
        <dbReference type="Proteomes" id="UP000185596"/>
    </source>
</evidence>
<dbReference type="GO" id="GO:0043041">
    <property type="term" value="P:amino acid activation for nonribosomal peptide biosynthetic process"/>
    <property type="evidence" value="ECO:0007669"/>
    <property type="project" value="TreeGrafter"/>
</dbReference>
<organism evidence="3 4">
    <name type="scientific">Actinophytocola xanthii</name>
    <dbReference type="NCBI Taxonomy" id="1912961"/>
    <lineage>
        <taxon>Bacteria</taxon>
        <taxon>Bacillati</taxon>
        <taxon>Actinomycetota</taxon>
        <taxon>Actinomycetes</taxon>
        <taxon>Pseudonocardiales</taxon>
        <taxon>Pseudonocardiaceae</taxon>
    </lineage>
</organism>
<dbReference type="CDD" id="cd05930">
    <property type="entry name" value="A_NRPS"/>
    <property type="match status" value="1"/>
</dbReference>
<dbReference type="InterPro" id="IPR045851">
    <property type="entry name" value="AMP-bd_C_sf"/>
</dbReference>
<dbReference type="PANTHER" id="PTHR45527:SF1">
    <property type="entry name" value="FATTY ACID SYNTHASE"/>
    <property type="match status" value="1"/>
</dbReference>
<dbReference type="EMBL" id="MSIE01000050">
    <property type="protein sequence ID" value="OLF14705.1"/>
    <property type="molecule type" value="Genomic_DNA"/>
</dbReference>
<evidence type="ECO:0008006" key="5">
    <source>
        <dbReference type="Google" id="ProtNLM"/>
    </source>
</evidence>
<dbReference type="Proteomes" id="UP000185596">
    <property type="component" value="Unassembled WGS sequence"/>
</dbReference>
<reference evidence="3 4" key="1">
    <citation type="submission" date="2016-12" db="EMBL/GenBank/DDBJ databases">
        <title>The draft genome sequence of Actinophytocola sp. 11-183.</title>
        <authorList>
            <person name="Wang W."/>
            <person name="Yuan L."/>
        </authorList>
    </citation>
    <scope>NUCLEOTIDE SEQUENCE [LARGE SCALE GENOMIC DNA]</scope>
    <source>
        <strain evidence="3 4">11-183</strain>
    </source>
</reference>
<dbReference type="Gene3D" id="3.40.50.12780">
    <property type="entry name" value="N-terminal domain of ligase-like"/>
    <property type="match status" value="1"/>
</dbReference>
<feature type="domain" description="AMP-dependent synthetase/ligase" evidence="1">
    <location>
        <begin position="36"/>
        <end position="389"/>
    </location>
</feature>
<dbReference type="PROSITE" id="PS00455">
    <property type="entry name" value="AMP_BINDING"/>
    <property type="match status" value="1"/>
</dbReference>